<proteinExistence type="predicted"/>
<gene>
    <name evidence="1" type="ORF">NO357_10655</name>
</gene>
<dbReference type="AlphaFoldDB" id="A0AAE3WCC9"/>
<dbReference type="Proteomes" id="UP001226762">
    <property type="component" value="Unassembled WGS sequence"/>
</dbReference>
<dbReference type="EMBL" id="JANHAX010000003">
    <property type="protein sequence ID" value="MDQ2090356.1"/>
    <property type="molecule type" value="Genomic_DNA"/>
</dbReference>
<protein>
    <submittedName>
        <fullName evidence="1">Uncharacterized protein</fullName>
    </submittedName>
</protein>
<reference evidence="1" key="1">
    <citation type="submission" date="2022-07" db="EMBL/GenBank/DDBJ databases">
        <authorList>
            <person name="Otstavnykh N."/>
            <person name="Isaeva M."/>
            <person name="Bystritskaya E."/>
        </authorList>
    </citation>
    <scope>NUCLEOTIDE SEQUENCE</scope>
    <source>
        <strain evidence="1">KCTC 52189</strain>
    </source>
</reference>
<organism evidence="1 2">
    <name type="scientific">Marimonas arenosa</name>
    <dbReference type="NCBI Taxonomy" id="1795305"/>
    <lineage>
        <taxon>Bacteria</taxon>
        <taxon>Pseudomonadati</taxon>
        <taxon>Pseudomonadota</taxon>
        <taxon>Alphaproteobacteria</taxon>
        <taxon>Rhodobacterales</taxon>
        <taxon>Paracoccaceae</taxon>
        <taxon>Marimonas</taxon>
    </lineage>
</organism>
<name>A0AAE3WCC9_9RHOB</name>
<reference evidence="1" key="2">
    <citation type="submission" date="2023-02" db="EMBL/GenBank/DDBJ databases">
        <title>'Rhodoalgimonas zhirmunskyi' gen. nov., isolated from a red alga.</title>
        <authorList>
            <person name="Nedashkovskaya O.I."/>
            <person name="Otstavnykh N.Y."/>
            <person name="Bystritskaya E.P."/>
            <person name="Balabanova L.A."/>
            <person name="Isaeva M.P."/>
        </authorList>
    </citation>
    <scope>NUCLEOTIDE SEQUENCE</scope>
    <source>
        <strain evidence="1">KCTC 52189</strain>
    </source>
</reference>
<evidence type="ECO:0000313" key="1">
    <source>
        <dbReference type="EMBL" id="MDQ2090356.1"/>
    </source>
</evidence>
<comment type="caution">
    <text evidence="1">The sequence shown here is derived from an EMBL/GenBank/DDBJ whole genome shotgun (WGS) entry which is preliminary data.</text>
</comment>
<keyword evidence="2" id="KW-1185">Reference proteome</keyword>
<accession>A0AAE3WCC9</accession>
<sequence length="61" mass="6725">MAIDKTSLQWLWALTRRKGGEKMDVAVNHTFRDGQQTLSEQFVIAKSDKRHGAIAGAPGSL</sequence>
<evidence type="ECO:0000313" key="2">
    <source>
        <dbReference type="Proteomes" id="UP001226762"/>
    </source>
</evidence>